<dbReference type="FunFam" id="3.30.200.20:FF:000148">
    <property type="entry name" value="Serine/threonine-protein kinase RIO1"/>
    <property type="match status" value="1"/>
</dbReference>
<dbReference type="PROSITE" id="PS01245">
    <property type="entry name" value="RIO1"/>
    <property type="match status" value="1"/>
</dbReference>
<keyword evidence="12 18" id="KW-0418">Kinase</keyword>
<dbReference type="FunCoup" id="G7E2A4">
    <property type="interactions" value="761"/>
</dbReference>
<reference evidence="24 25" key="1">
    <citation type="journal article" date="2011" name="J. Gen. Appl. Microbiol.">
        <title>Draft genome sequencing of the enigmatic basidiomycete Mixia osmundae.</title>
        <authorList>
            <person name="Nishida H."/>
            <person name="Nagatsuka Y."/>
            <person name="Sugiyama J."/>
        </authorList>
    </citation>
    <scope>NUCLEOTIDE SEQUENCE [LARGE SCALE GENOMIC DNA]</scope>
    <source>
        <strain evidence="25">CBS 9802 / IAM 14324 / JCM 22182 / KY 12970</strain>
    </source>
</reference>
<comment type="subcellular location">
    <subcellularLocation>
        <location evidence="2">Cytoplasm</location>
    </subcellularLocation>
</comment>
<evidence type="ECO:0000256" key="22">
    <source>
        <dbReference type="SAM" id="MobiDB-lite"/>
    </source>
</evidence>
<dbReference type="STRING" id="764103.G7E2A4"/>
<keyword evidence="15" id="KW-0460">Magnesium</keyword>
<evidence type="ECO:0000256" key="4">
    <source>
        <dbReference type="ARBA" id="ARBA00012513"/>
    </source>
</evidence>
<reference evidence="24 25" key="2">
    <citation type="journal article" date="2012" name="Open Biol.">
        <title>Characteristics of nucleosomes and linker DNA regions on the genome of the basidiomycete Mixia osmundae revealed by mono- and dinucleosome mapping.</title>
        <authorList>
            <person name="Nishida H."/>
            <person name="Kondo S."/>
            <person name="Matsumoto T."/>
            <person name="Suzuki Y."/>
            <person name="Yoshikawa H."/>
            <person name="Taylor T.D."/>
            <person name="Sugiyama J."/>
        </authorList>
    </citation>
    <scope>NUCLEOTIDE SEQUENCE [LARGE SCALE GENOMIC DNA]</scope>
    <source>
        <strain evidence="25">CBS 9802 / IAM 14324 / JCM 22182 / KY 12970</strain>
    </source>
</reference>
<keyword evidence="9 18" id="KW-0808">Transferase</keyword>
<keyword evidence="8 18" id="KW-0723">Serine/threonine-protein kinase</keyword>
<comment type="cofactor">
    <cofactor evidence="1 21">
        <name>Mg(2+)</name>
        <dbReference type="ChEBI" id="CHEBI:18420"/>
    </cofactor>
</comment>
<dbReference type="InterPro" id="IPR018934">
    <property type="entry name" value="RIO_dom"/>
</dbReference>
<name>G7E2A4_MIXOS</name>
<dbReference type="GO" id="GO:0005737">
    <property type="term" value="C:cytoplasm"/>
    <property type="evidence" value="ECO:0007669"/>
    <property type="project" value="UniProtKB-SubCell"/>
</dbReference>
<dbReference type="CDD" id="cd05147">
    <property type="entry name" value="RIO1_euk"/>
    <property type="match status" value="1"/>
</dbReference>
<evidence type="ECO:0000256" key="21">
    <source>
        <dbReference type="PIRSR" id="PIRSR038147-3"/>
    </source>
</evidence>
<evidence type="ECO:0000256" key="9">
    <source>
        <dbReference type="ARBA" id="ARBA00022679"/>
    </source>
</evidence>
<comment type="catalytic activity">
    <reaction evidence="17 18">
        <text>L-seryl-[protein] + ATP = O-phospho-L-seryl-[protein] + ADP + H(+)</text>
        <dbReference type="Rhea" id="RHEA:17989"/>
        <dbReference type="Rhea" id="RHEA-COMP:9863"/>
        <dbReference type="Rhea" id="RHEA-COMP:11604"/>
        <dbReference type="ChEBI" id="CHEBI:15378"/>
        <dbReference type="ChEBI" id="CHEBI:29999"/>
        <dbReference type="ChEBI" id="CHEBI:30616"/>
        <dbReference type="ChEBI" id="CHEBI:83421"/>
        <dbReference type="ChEBI" id="CHEBI:456216"/>
        <dbReference type="EC" id="2.7.11.1"/>
    </reaction>
</comment>
<dbReference type="GO" id="GO:0106310">
    <property type="term" value="F:protein serine kinase activity"/>
    <property type="evidence" value="ECO:0007669"/>
    <property type="project" value="RHEA"/>
</dbReference>
<evidence type="ECO:0000256" key="5">
    <source>
        <dbReference type="ARBA" id="ARBA00016038"/>
    </source>
</evidence>
<evidence type="ECO:0000256" key="11">
    <source>
        <dbReference type="ARBA" id="ARBA00022741"/>
    </source>
</evidence>
<evidence type="ECO:0000259" key="23">
    <source>
        <dbReference type="SMART" id="SM00090"/>
    </source>
</evidence>
<dbReference type="SMART" id="SM00090">
    <property type="entry name" value="RIO"/>
    <property type="match status" value="1"/>
</dbReference>
<keyword evidence="7" id="KW-0690">Ribosome biogenesis</keyword>
<dbReference type="PIRSF" id="PIRSF038147">
    <property type="entry name" value="Ser/Thr_PK_RIO1"/>
    <property type="match status" value="1"/>
</dbReference>
<dbReference type="InterPro" id="IPR017407">
    <property type="entry name" value="Ser/Thr_kinase_Rio1"/>
</dbReference>
<protein>
    <recommendedName>
        <fullName evidence="5 18">Serine/threonine-protein kinase RIO1</fullName>
        <ecNumber evidence="4 18">2.7.11.1</ecNumber>
    </recommendedName>
</protein>
<dbReference type="EC" id="2.7.11.1" evidence="4 18"/>
<feature type="domain" description="RIO kinase" evidence="23">
    <location>
        <begin position="195"/>
        <end position="442"/>
    </location>
</feature>
<dbReference type="eggNOG" id="KOG2270">
    <property type="taxonomic scope" value="Eukaryota"/>
</dbReference>
<dbReference type="SUPFAM" id="SSF56112">
    <property type="entry name" value="Protein kinase-like (PK-like)"/>
    <property type="match status" value="1"/>
</dbReference>
<feature type="active site" description="4-aspartylphosphate intermediate" evidence="19">
    <location>
        <position position="396"/>
    </location>
</feature>
<evidence type="ECO:0000256" key="13">
    <source>
        <dbReference type="ARBA" id="ARBA00022801"/>
    </source>
</evidence>
<feature type="compositionally biased region" description="Acidic residues" evidence="22">
    <location>
        <begin position="551"/>
        <end position="565"/>
    </location>
</feature>
<feature type="binding site" evidence="20">
    <location>
        <position position="332"/>
    </location>
    <ligand>
        <name>ATP</name>
        <dbReference type="ChEBI" id="CHEBI:30616"/>
    </ligand>
</feature>
<dbReference type="GO" id="GO:0005524">
    <property type="term" value="F:ATP binding"/>
    <property type="evidence" value="ECO:0007669"/>
    <property type="project" value="UniProtKB-KW"/>
</dbReference>
<keyword evidence="14 18" id="KW-0067">ATP-binding</keyword>
<organism evidence="24 25">
    <name type="scientific">Mixia osmundae (strain CBS 9802 / IAM 14324 / JCM 22182 / KY 12970)</name>
    <dbReference type="NCBI Taxonomy" id="764103"/>
    <lineage>
        <taxon>Eukaryota</taxon>
        <taxon>Fungi</taxon>
        <taxon>Dikarya</taxon>
        <taxon>Basidiomycota</taxon>
        <taxon>Pucciniomycotina</taxon>
        <taxon>Mixiomycetes</taxon>
        <taxon>Mixiales</taxon>
        <taxon>Mixiaceae</taxon>
        <taxon>Mixia</taxon>
    </lineage>
</organism>
<feature type="active site" description="Proton acceptor" evidence="19">
    <location>
        <position position="379"/>
    </location>
</feature>
<dbReference type="HOGENOM" id="CLU_018693_4_0_1"/>
<dbReference type="RefSeq" id="XP_014565407.1">
    <property type="nucleotide sequence ID" value="XM_014709921.1"/>
</dbReference>
<dbReference type="OrthoDB" id="205248at2759"/>
<feature type="region of interest" description="Disordered" evidence="22">
    <location>
        <begin position="1"/>
        <end position="85"/>
    </location>
</feature>
<keyword evidence="10" id="KW-0479">Metal-binding</keyword>
<accession>G7E2A4</accession>
<evidence type="ECO:0000313" key="25">
    <source>
        <dbReference type="Proteomes" id="UP000009131"/>
    </source>
</evidence>
<dbReference type="Proteomes" id="UP000009131">
    <property type="component" value="Unassembled WGS sequence"/>
</dbReference>
<dbReference type="EMBL" id="BABT02000110">
    <property type="protein sequence ID" value="GAA96964.1"/>
    <property type="molecule type" value="Genomic_DNA"/>
</dbReference>
<feature type="compositionally biased region" description="Basic and acidic residues" evidence="22">
    <location>
        <begin position="566"/>
        <end position="596"/>
    </location>
</feature>
<dbReference type="PANTHER" id="PTHR45723">
    <property type="entry name" value="SERINE/THREONINE-PROTEIN KINASE RIO1"/>
    <property type="match status" value="1"/>
</dbReference>
<evidence type="ECO:0000256" key="7">
    <source>
        <dbReference type="ARBA" id="ARBA00022517"/>
    </source>
</evidence>
<proteinExistence type="inferred from homology"/>
<comment type="similarity">
    <text evidence="3 18">Belongs to the protein kinase superfamily. RIO-type Ser/Thr kinase family.</text>
</comment>
<feature type="compositionally biased region" description="Acidic residues" evidence="22">
    <location>
        <begin position="49"/>
        <end position="67"/>
    </location>
</feature>
<evidence type="ECO:0000256" key="14">
    <source>
        <dbReference type="ARBA" id="ARBA00022840"/>
    </source>
</evidence>
<comment type="caution">
    <text evidence="24">The sequence shown here is derived from an EMBL/GenBank/DDBJ whole genome shotgun (WGS) entry which is preliminary data.</text>
</comment>
<dbReference type="AlphaFoldDB" id="G7E2A4"/>
<sequence>MSHVDPQQAGQGAPGLVEDSTHTSQANGRTPEAYIDQAPLDSDLLEHDRDDEEDDDDDDDDETDEAEYSLSHALDEVNDQDWENASGDLTKRYNRMRQHVYASAAPSAASNRAEQSAPASHSVLPAANSRRKQLESETHRPSGSTNGKAPVHQDKVESALNELAHRFGERINLSDAALGVGVTRKGGSERVLVKDKSDRATNEQVLDPRTRLVLFKMIGRGLLDRIDGCVSTGKEANVYHAVGYPLDQPESKEITHYALKIYKTSILVFKDRDRYVTGEFRFKSGYARSNPRKMVRLWAEKEMRNLRRMWAAGMRCPQPIEVRNNVLVMTFLSPDTGSWEAAPRLKDASLPRETIDTLYVEMLQILRTLYCVCHLVHADLSEYNVLYHQEHLFIIDVSQSVEHDHPHAFDFLRADIKNVEEFFNRRGVQTLGLRETFDFTIGNWDHRDLSLRVIRDELARRLALEHEADQAAEANTLTAGDLNSEHKRDEDAIFAKSFIPRTLYEVYDAERDVETVQRGEGDQLIYGKLTGMDQVETAAQDGIESQSSEDSGSESESDSESDSGGDDDRVRVLKGKKFEDKQAKKDRKTATREERREKRKHKIPKAEKKRRVKKTSGKR</sequence>
<dbReference type="GO" id="GO:0004674">
    <property type="term" value="F:protein serine/threonine kinase activity"/>
    <property type="evidence" value="ECO:0007669"/>
    <property type="project" value="UniProtKB-KW"/>
</dbReference>
<keyword evidence="11 18" id="KW-0547">Nucleotide-binding</keyword>
<feature type="binding site" evidence="21">
    <location>
        <position position="384"/>
    </location>
    <ligand>
        <name>Mg(2+)</name>
        <dbReference type="ChEBI" id="CHEBI:18420"/>
    </ligand>
</feature>
<dbReference type="OMA" id="HPMSLDF"/>
<evidence type="ECO:0000256" key="3">
    <source>
        <dbReference type="ARBA" id="ARBA00009196"/>
    </source>
</evidence>
<feature type="binding site" evidence="20">
    <location>
        <position position="260"/>
    </location>
    <ligand>
        <name>ATP</name>
        <dbReference type="ChEBI" id="CHEBI:30616"/>
    </ligand>
</feature>
<evidence type="ECO:0000313" key="24">
    <source>
        <dbReference type="EMBL" id="GAA96964.1"/>
    </source>
</evidence>
<dbReference type="InterPro" id="IPR018935">
    <property type="entry name" value="RIO_kinase_CS"/>
</dbReference>
<dbReference type="GO" id="GO:0016787">
    <property type="term" value="F:hydrolase activity"/>
    <property type="evidence" value="ECO:0007669"/>
    <property type="project" value="UniProtKB-KW"/>
</dbReference>
<evidence type="ECO:0000256" key="12">
    <source>
        <dbReference type="ARBA" id="ARBA00022777"/>
    </source>
</evidence>
<keyword evidence="6" id="KW-0963">Cytoplasm</keyword>
<evidence type="ECO:0000256" key="6">
    <source>
        <dbReference type="ARBA" id="ARBA00022490"/>
    </source>
</evidence>
<evidence type="ECO:0000256" key="1">
    <source>
        <dbReference type="ARBA" id="ARBA00001946"/>
    </source>
</evidence>
<feature type="region of interest" description="Disordered" evidence="22">
    <location>
        <begin position="540"/>
        <end position="619"/>
    </location>
</feature>
<comment type="catalytic activity">
    <reaction evidence="16 18">
        <text>L-threonyl-[protein] + ATP = O-phospho-L-threonyl-[protein] + ADP + H(+)</text>
        <dbReference type="Rhea" id="RHEA:46608"/>
        <dbReference type="Rhea" id="RHEA-COMP:11060"/>
        <dbReference type="Rhea" id="RHEA-COMP:11605"/>
        <dbReference type="ChEBI" id="CHEBI:15378"/>
        <dbReference type="ChEBI" id="CHEBI:30013"/>
        <dbReference type="ChEBI" id="CHEBI:30616"/>
        <dbReference type="ChEBI" id="CHEBI:61977"/>
        <dbReference type="ChEBI" id="CHEBI:456216"/>
        <dbReference type="EC" id="2.7.11.1"/>
    </reaction>
</comment>
<evidence type="ECO:0000256" key="2">
    <source>
        <dbReference type="ARBA" id="ARBA00004496"/>
    </source>
</evidence>
<evidence type="ECO:0000256" key="8">
    <source>
        <dbReference type="ARBA" id="ARBA00022527"/>
    </source>
</evidence>
<keyword evidence="13" id="KW-0378">Hydrolase</keyword>
<dbReference type="Gene3D" id="3.30.200.20">
    <property type="entry name" value="Phosphorylase Kinase, domain 1"/>
    <property type="match status" value="1"/>
</dbReference>
<feature type="region of interest" description="Disordered" evidence="22">
    <location>
        <begin position="104"/>
        <end position="152"/>
    </location>
</feature>
<evidence type="ECO:0000256" key="20">
    <source>
        <dbReference type="PIRSR" id="PIRSR038147-2"/>
    </source>
</evidence>
<feature type="binding site" evidence="20">
    <location>
        <position position="330"/>
    </location>
    <ligand>
        <name>ATP</name>
        <dbReference type="ChEBI" id="CHEBI:30616"/>
    </ligand>
</feature>
<keyword evidence="25" id="KW-1185">Reference proteome</keyword>
<feature type="compositionally biased region" description="Low complexity" evidence="22">
    <location>
        <begin position="541"/>
        <end position="550"/>
    </location>
</feature>
<evidence type="ECO:0000256" key="19">
    <source>
        <dbReference type="PIRSR" id="PIRSR038147-1"/>
    </source>
</evidence>
<dbReference type="Gene3D" id="1.10.510.10">
    <property type="entry name" value="Transferase(Phosphotransferase) domain 1"/>
    <property type="match status" value="1"/>
</dbReference>
<evidence type="ECO:0000256" key="15">
    <source>
        <dbReference type="ARBA" id="ARBA00022842"/>
    </source>
</evidence>
<evidence type="ECO:0000256" key="17">
    <source>
        <dbReference type="ARBA" id="ARBA00048679"/>
    </source>
</evidence>
<feature type="binding site" evidence="21">
    <location>
        <position position="396"/>
    </location>
    <ligand>
        <name>Mg(2+)</name>
        <dbReference type="ChEBI" id="CHEBI:18420"/>
    </ligand>
</feature>
<evidence type="ECO:0000256" key="18">
    <source>
        <dbReference type="PIRNR" id="PIRNR038147"/>
    </source>
</evidence>
<dbReference type="Pfam" id="PF01163">
    <property type="entry name" value="RIO1"/>
    <property type="match status" value="1"/>
</dbReference>
<dbReference type="GO" id="GO:0042254">
    <property type="term" value="P:ribosome biogenesis"/>
    <property type="evidence" value="ECO:0007669"/>
    <property type="project" value="UniProtKB-KW"/>
</dbReference>
<dbReference type="InterPro" id="IPR051272">
    <property type="entry name" value="RIO-type_Ser/Thr_kinase"/>
</dbReference>
<gene>
    <name evidence="24" type="primary">Mo03638</name>
    <name evidence="24" type="ORF">E5Q_03638</name>
</gene>
<dbReference type="InterPro" id="IPR000687">
    <property type="entry name" value="RIO_kinase"/>
</dbReference>
<dbReference type="InParanoid" id="G7E2A4"/>
<evidence type="ECO:0000256" key="10">
    <source>
        <dbReference type="ARBA" id="ARBA00022723"/>
    </source>
</evidence>
<dbReference type="InterPro" id="IPR011009">
    <property type="entry name" value="Kinase-like_dom_sf"/>
</dbReference>
<feature type="compositionally biased region" description="Basic residues" evidence="22">
    <location>
        <begin position="597"/>
        <end position="619"/>
    </location>
</feature>
<evidence type="ECO:0000256" key="16">
    <source>
        <dbReference type="ARBA" id="ARBA00047899"/>
    </source>
</evidence>
<dbReference type="GO" id="GO:0046872">
    <property type="term" value="F:metal ion binding"/>
    <property type="evidence" value="ECO:0007669"/>
    <property type="project" value="UniProtKB-KW"/>
</dbReference>